<comment type="subcellular location">
    <subcellularLocation>
        <location evidence="1">Membrane</location>
        <topology evidence="1">Multi-pass membrane protein</topology>
    </subcellularLocation>
</comment>
<feature type="transmembrane region" description="Helical" evidence="6">
    <location>
        <begin position="246"/>
        <end position="266"/>
    </location>
</feature>
<feature type="transmembrane region" description="Helical" evidence="6">
    <location>
        <begin position="204"/>
        <end position="226"/>
    </location>
</feature>
<keyword evidence="3 6" id="KW-0812">Transmembrane</keyword>
<keyword evidence="4 6" id="KW-1133">Transmembrane helix</keyword>
<dbReference type="InterPro" id="IPR010651">
    <property type="entry name" value="Sugar_transport"/>
</dbReference>
<protein>
    <submittedName>
        <fullName evidence="8">Transmembrane protein 144</fullName>
    </submittedName>
</protein>
<dbReference type="InterPro" id="IPR012435">
    <property type="entry name" value="TMEM144"/>
</dbReference>
<comment type="similarity">
    <text evidence="2">Belongs to the TMEM144 family.</text>
</comment>
<dbReference type="GO" id="GO:0016020">
    <property type="term" value="C:membrane"/>
    <property type="evidence" value="ECO:0007669"/>
    <property type="project" value="UniProtKB-SubCell"/>
</dbReference>
<sequence length="357" mass="38426">MVAWEEINAMLQLLTAVLLFGSMFVPVKKFDAGDGFFAQWIMSVSILIVGFGVFAWQQFAHFYPVAMLGGVFWSLGNMMAVPIMKRLGMALGILIWNSTNCLVGWAIGTFGIFGIQPRPAGNVFLTGAGLIFVFVGGILFTQVKNKPADEQIVNRNGTYQVYQLNDIDTPDEVIDNKDVAITINGPEENNVDVNAPGSDSRDRLVGIGLALISGALYGVNISPVIYIQDSKLKYPDAPVDGLPYAFSHFFGAFIMCTIGFVVYALVKRNEPYINPNLAIPALLSGAIWGSAQTLLLGATATLSASITYPISATIPGCIASLWSIFYFREIEGTKNLIIMGTAILVTLIGAVCIGAAK</sequence>
<reference evidence="7" key="1">
    <citation type="journal article" date="2013" name="Genetics">
        <title>The draft genome and transcriptome of Panagrellus redivivus are shaped by the harsh demands of a free-living lifestyle.</title>
        <authorList>
            <person name="Srinivasan J."/>
            <person name="Dillman A.R."/>
            <person name="Macchietto M.G."/>
            <person name="Heikkinen L."/>
            <person name="Lakso M."/>
            <person name="Fracchia K.M."/>
            <person name="Antoshechkin I."/>
            <person name="Mortazavi A."/>
            <person name="Wong G."/>
            <person name="Sternberg P.W."/>
        </authorList>
    </citation>
    <scope>NUCLEOTIDE SEQUENCE [LARGE SCALE GENOMIC DNA]</scope>
    <source>
        <strain evidence="7">MT8872</strain>
    </source>
</reference>
<dbReference type="Proteomes" id="UP000492821">
    <property type="component" value="Unassembled WGS sequence"/>
</dbReference>
<feature type="transmembrane region" description="Helical" evidence="6">
    <location>
        <begin position="336"/>
        <end position="356"/>
    </location>
</feature>
<dbReference type="WBParaSite" id="Pan_g12372.t1">
    <property type="protein sequence ID" value="Pan_g12372.t1"/>
    <property type="gene ID" value="Pan_g12372"/>
</dbReference>
<evidence type="ECO:0000256" key="6">
    <source>
        <dbReference type="SAM" id="Phobius"/>
    </source>
</evidence>
<dbReference type="AlphaFoldDB" id="A0A7E4UST2"/>
<evidence type="ECO:0000256" key="5">
    <source>
        <dbReference type="ARBA" id="ARBA00023136"/>
    </source>
</evidence>
<feature type="transmembrane region" description="Helical" evidence="6">
    <location>
        <begin position="37"/>
        <end position="56"/>
    </location>
</feature>
<evidence type="ECO:0000256" key="3">
    <source>
        <dbReference type="ARBA" id="ARBA00022692"/>
    </source>
</evidence>
<dbReference type="GO" id="GO:0015144">
    <property type="term" value="F:carbohydrate transmembrane transporter activity"/>
    <property type="evidence" value="ECO:0007669"/>
    <property type="project" value="InterPro"/>
</dbReference>
<feature type="transmembrane region" description="Helical" evidence="6">
    <location>
        <begin position="93"/>
        <end position="115"/>
    </location>
</feature>
<evidence type="ECO:0000256" key="2">
    <source>
        <dbReference type="ARBA" id="ARBA00005731"/>
    </source>
</evidence>
<evidence type="ECO:0000256" key="4">
    <source>
        <dbReference type="ARBA" id="ARBA00022989"/>
    </source>
</evidence>
<dbReference type="PANTHER" id="PTHR16119">
    <property type="entry name" value="TRANSMEMBRANE PROTEIN 144"/>
    <property type="match status" value="1"/>
</dbReference>
<feature type="transmembrane region" description="Helical" evidence="6">
    <location>
        <begin position="6"/>
        <end position="25"/>
    </location>
</feature>
<organism evidence="7 8">
    <name type="scientific">Panagrellus redivivus</name>
    <name type="common">Microworm</name>
    <dbReference type="NCBI Taxonomy" id="6233"/>
    <lineage>
        <taxon>Eukaryota</taxon>
        <taxon>Metazoa</taxon>
        <taxon>Ecdysozoa</taxon>
        <taxon>Nematoda</taxon>
        <taxon>Chromadorea</taxon>
        <taxon>Rhabditida</taxon>
        <taxon>Tylenchina</taxon>
        <taxon>Panagrolaimomorpha</taxon>
        <taxon>Panagrolaimoidea</taxon>
        <taxon>Panagrolaimidae</taxon>
        <taxon>Panagrellus</taxon>
    </lineage>
</organism>
<feature type="transmembrane region" description="Helical" evidence="6">
    <location>
        <begin position="62"/>
        <end position="81"/>
    </location>
</feature>
<evidence type="ECO:0000256" key="1">
    <source>
        <dbReference type="ARBA" id="ARBA00004141"/>
    </source>
</evidence>
<feature type="transmembrane region" description="Helical" evidence="6">
    <location>
        <begin position="121"/>
        <end position="140"/>
    </location>
</feature>
<feature type="transmembrane region" description="Helical" evidence="6">
    <location>
        <begin position="278"/>
        <end position="300"/>
    </location>
</feature>
<evidence type="ECO:0000313" key="8">
    <source>
        <dbReference type="WBParaSite" id="Pan_g12372.t1"/>
    </source>
</evidence>
<evidence type="ECO:0000313" key="7">
    <source>
        <dbReference type="Proteomes" id="UP000492821"/>
    </source>
</evidence>
<reference evidence="8" key="2">
    <citation type="submission" date="2020-10" db="UniProtKB">
        <authorList>
            <consortium name="WormBaseParasite"/>
        </authorList>
    </citation>
    <scope>IDENTIFICATION</scope>
</reference>
<dbReference type="Pfam" id="PF07857">
    <property type="entry name" value="TMEM144"/>
    <property type="match status" value="1"/>
</dbReference>
<feature type="transmembrane region" description="Helical" evidence="6">
    <location>
        <begin position="306"/>
        <end position="327"/>
    </location>
</feature>
<accession>A0A7E4UST2</accession>
<dbReference type="PANTHER" id="PTHR16119:SF15">
    <property type="entry name" value="TRANSMEMBRANE PROTEIN 144 HOMOLOG"/>
    <property type="match status" value="1"/>
</dbReference>
<proteinExistence type="inferred from homology"/>
<name>A0A7E4UST2_PANRE</name>
<keyword evidence="7" id="KW-1185">Reference proteome</keyword>
<keyword evidence="5 6" id="KW-0472">Membrane</keyword>